<keyword evidence="2" id="KW-1185">Reference proteome</keyword>
<feature type="non-terminal residue" evidence="1">
    <location>
        <position position="1"/>
    </location>
</feature>
<name>A0A4Y2T5H5_ARAVE</name>
<organism evidence="1 2">
    <name type="scientific">Araneus ventricosus</name>
    <name type="common">Orbweaver spider</name>
    <name type="synonym">Epeira ventricosa</name>
    <dbReference type="NCBI Taxonomy" id="182803"/>
    <lineage>
        <taxon>Eukaryota</taxon>
        <taxon>Metazoa</taxon>
        <taxon>Ecdysozoa</taxon>
        <taxon>Arthropoda</taxon>
        <taxon>Chelicerata</taxon>
        <taxon>Arachnida</taxon>
        <taxon>Araneae</taxon>
        <taxon>Araneomorphae</taxon>
        <taxon>Entelegynae</taxon>
        <taxon>Araneoidea</taxon>
        <taxon>Araneidae</taxon>
        <taxon>Araneus</taxon>
    </lineage>
</organism>
<dbReference type="Proteomes" id="UP000499080">
    <property type="component" value="Unassembled WGS sequence"/>
</dbReference>
<accession>A0A4Y2T5H5</accession>
<comment type="caution">
    <text evidence="1">The sequence shown here is derived from an EMBL/GenBank/DDBJ whole genome shotgun (WGS) entry which is preliminary data.</text>
</comment>
<gene>
    <name evidence="1" type="ORF">AVEN_260102_1</name>
</gene>
<evidence type="ECO:0000313" key="1">
    <source>
        <dbReference type="EMBL" id="GBN94395.1"/>
    </source>
</evidence>
<sequence length="132" mass="14914">TLKTTPRLLHSLVNILLEFTRRPPPCNANLFLPNPINRPTRAHSKLRGMLEIGLGLSWVFTSSPIHSTWPKALFVIHRFKSIDLERRKRPATGLLLSSYFTLADNREGVGETYDLEADLSSGVHQQTERPTA</sequence>
<proteinExistence type="predicted"/>
<dbReference type="AlphaFoldDB" id="A0A4Y2T5H5"/>
<dbReference type="OrthoDB" id="4842715at2759"/>
<protein>
    <submittedName>
        <fullName evidence="1">Uncharacterized protein</fullName>
    </submittedName>
</protein>
<evidence type="ECO:0000313" key="2">
    <source>
        <dbReference type="Proteomes" id="UP000499080"/>
    </source>
</evidence>
<dbReference type="EMBL" id="BGPR01025472">
    <property type="protein sequence ID" value="GBN94395.1"/>
    <property type="molecule type" value="Genomic_DNA"/>
</dbReference>
<reference evidence="1 2" key="1">
    <citation type="journal article" date="2019" name="Sci. Rep.">
        <title>Orb-weaving spider Araneus ventricosus genome elucidates the spidroin gene catalogue.</title>
        <authorList>
            <person name="Kono N."/>
            <person name="Nakamura H."/>
            <person name="Ohtoshi R."/>
            <person name="Moran D.A.P."/>
            <person name="Shinohara A."/>
            <person name="Yoshida Y."/>
            <person name="Fujiwara M."/>
            <person name="Mori M."/>
            <person name="Tomita M."/>
            <person name="Arakawa K."/>
        </authorList>
    </citation>
    <scope>NUCLEOTIDE SEQUENCE [LARGE SCALE GENOMIC DNA]</scope>
</reference>